<proteinExistence type="predicted"/>
<sequence>RGIQTSFQKIIPLCWCFFHPDRPPVGFDSRL</sequence>
<evidence type="ECO:0000313" key="1">
    <source>
        <dbReference type="EMBL" id="SVD03782.1"/>
    </source>
</evidence>
<dbReference type="AlphaFoldDB" id="A0A382S2K5"/>
<name>A0A382S2K5_9ZZZZ</name>
<dbReference type="EMBL" id="UINC01125741">
    <property type="protein sequence ID" value="SVD03782.1"/>
    <property type="molecule type" value="Genomic_DNA"/>
</dbReference>
<feature type="non-terminal residue" evidence="1">
    <location>
        <position position="31"/>
    </location>
</feature>
<organism evidence="1">
    <name type="scientific">marine metagenome</name>
    <dbReference type="NCBI Taxonomy" id="408172"/>
    <lineage>
        <taxon>unclassified sequences</taxon>
        <taxon>metagenomes</taxon>
        <taxon>ecological metagenomes</taxon>
    </lineage>
</organism>
<protein>
    <submittedName>
        <fullName evidence="1">Uncharacterized protein</fullName>
    </submittedName>
</protein>
<feature type="non-terminal residue" evidence="1">
    <location>
        <position position="1"/>
    </location>
</feature>
<gene>
    <name evidence="1" type="ORF">METZ01_LOCUS356636</name>
</gene>
<reference evidence="1" key="1">
    <citation type="submission" date="2018-05" db="EMBL/GenBank/DDBJ databases">
        <authorList>
            <person name="Lanie J.A."/>
            <person name="Ng W.-L."/>
            <person name="Kazmierczak K.M."/>
            <person name="Andrzejewski T.M."/>
            <person name="Davidsen T.M."/>
            <person name="Wayne K.J."/>
            <person name="Tettelin H."/>
            <person name="Glass J.I."/>
            <person name="Rusch D."/>
            <person name="Podicherti R."/>
            <person name="Tsui H.-C.T."/>
            <person name="Winkler M.E."/>
        </authorList>
    </citation>
    <scope>NUCLEOTIDE SEQUENCE</scope>
</reference>
<accession>A0A382S2K5</accession>